<dbReference type="RefSeq" id="WP_172344644.1">
    <property type="nucleotide sequence ID" value="NZ_CASYYZ010000010.1"/>
</dbReference>
<dbReference type="PANTHER" id="PTHR39321">
    <property type="entry name" value="NICOTINATE-NUCLEOTIDE ADENYLYLTRANSFERASE-RELATED"/>
    <property type="match status" value="1"/>
</dbReference>
<dbReference type="NCBIfam" id="TIGR00125">
    <property type="entry name" value="cyt_tran_rel"/>
    <property type="match status" value="1"/>
</dbReference>
<evidence type="ECO:0000256" key="11">
    <source>
        <dbReference type="HAMAP-Rule" id="MF_00244"/>
    </source>
</evidence>
<proteinExistence type="inferred from homology"/>
<comment type="caution">
    <text evidence="13">The sequence shown here is derived from an EMBL/GenBank/DDBJ whole genome shotgun (WGS) entry which is preliminary data.</text>
</comment>
<comment type="similarity">
    <text evidence="3 11">Belongs to the NadD family.</text>
</comment>
<evidence type="ECO:0000256" key="9">
    <source>
        <dbReference type="ARBA" id="ARBA00023027"/>
    </source>
</evidence>
<reference evidence="13 14" key="1">
    <citation type="submission" date="2020-05" db="EMBL/GenBank/DDBJ databases">
        <title>Distinct polysaccharide utilization as determinants for interspecies competition between intestinal Prevotella spp.</title>
        <authorList>
            <person name="Galvez E.J.C."/>
            <person name="Iljazovic A."/>
            <person name="Strowig T."/>
        </authorList>
    </citation>
    <scope>NUCLEOTIDE SEQUENCE [LARGE SCALE GENOMIC DNA]</scope>
    <source>
        <strain evidence="13 14">PCHR</strain>
    </source>
</reference>
<dbReference type="HAMAP" id="MF_00244">
    <property type="entry name" value="NaMN_adenylyltr"/>
    <property type="match status" value="1"/>
</dbReference>
<dbReference type="Gene3D" id="3.40.50.620">
    <property type="entry name" value="HUPs"/>
    <property type="match status" value="1"/>
</dbReference>
<accession>A0ABX2B0X5</accession>
<comment type="catalytic activity">
    <reaction evidence="10 11">
        <text>nicotinate beta-D-ribonucleotide + ATP + H(+) = deamido-NAD(+) + diphosphate</text>
        <dbReference type="Rhea" id="RHEA:22860"/>
        <dbReference type="ChEBI" id="CHEBI:15378"/>
        <dbReference type="ChEBI" id="CHEBI:30616"/>
        <dbReference type="ChEBI" id="CHEBI:33019"/>
        <dbReference type="ChEBI" id="CHEBI:57502"/>
        <dbReference type="ChEBI" id="CHEBI:58437"/>
        <dbReference type="EC" id="2.7.7.18"/>
    </reaction>
</comment>
<keyword evidence="6 11" id="KW-0548">Nucleotidyltransferase</keyword>
<dbReference type="InterPro" id="IPR005248">
    <property type="entry name" value="NadD/NMNAT"/>
</dbReference>
<dbReference type="InterPro" id="IPR004821">
    <property type="entry name" value="Cyt_trans-like"/>
</dbReference>
<sequence length="198" mass="22799">MKKTITGIYGGSFNPIHNGHISLARRFLDAAGLDEVWFMVSPQNPLKRHNSLLDDDTRLRMVCAALEDMPGLTACDYEFRLSRPSYTWNTLQAMGSEYACREFVLLIGGDNWQHFDRWYRHDDILRNYRIVIYPRPGSSIDTSSLPENVSVLDTELIDISSTQVRDMIERGEDISHLVPPQTAEMIYREGLYKLRIKG</sequence>
<feature type="domain" description="Cytidyltransferase-like" evidence="12">
    <location>
        <begin position="8"/>
        <end position="166"/>
    </location>
</feature>
<dbReference type="SUPFAM" id="SSF52374">
    <property type="entry name" value="Nucleotidylyl transferase"/>
    <property type="match status" value="1"/>
</dbReference>
<evidence type="ECO:0000259" key="12">
    <source>
        <dbReference type="Pfam" id="PF01467"/>
    </source>
</evidence>
<evidence type="ECO:0000313" key="13">
    <source>
        <dbReference type="EMBL" id="NPE25154.1"/>
    </source>
</evidence>
<dbReference type="InterPro" id="IPR014729">
    <property type="entry name" value="Rossmann-like_a/b/a_fold"/>
</dbReference>
<evidence type="ECO:0000256" key="5">
    <source>
        <dbReference type="ARBA" id="ARBA00022679"/>
    </source>
</evidence>
<evidence type="ECO:0000256" key="7">
    <source>
        <dbReference type="ARBA" id="ARBA00022741"/>
    </source>
</evidence>
<dbReference type="Proteomes" id="UP000820977">
    <property type="component" value="Unassembled WGS sequence"/>
</dbReference>
<evidence type="ECO:0000313" key="14">
    <source>
        <dbReference type="Proteomes" id="UP000820977"/>
    </source>
</evidence>
<dbReference type="GO" id="GO:0004515">
    <property type="term" value="F:nicotinate-nucleotide adenylyltransferase activity"/>
    <property type="evidence" value="ECO:0007669"/>
    <property type="project" value="UniProtKB-EC"/>
</dbReference>
<dbReference type="EC" id="2.7.7.18" evidence="11"/>
<evidence type="ECO:0000256" key="6">
    <source>
        <dbReference type="ARBA" id="ARBA00022695"/>
    </source>
</evidence>
<protein>
    <recommendedName>
        <fullName evidence="11">Probable nicotinate-nucleotide adenylyltransferase</fullName>
        <ecNumber evidence="11">2.7.7.18</ecNumber>
    </recommendedName>
    <alternativeName>
        <fullName evidence="11">Deamido-NAD(+) diphosphorylase</fullName>
    </alternativeName>
    <alternativeName>
        <fullName evidence="11">Deamido-NAD(+) pyrophosphorylase</fullName>
    </alternativeName>
    <alternativeName>
        <fullName evidence="11">Nicotinate mononucleotide adenylyltransferase</fullName>
        <shortName evidence="11">NaMN adenylyltransferase</shortName>
    </alternativeName>
</protein>
<evidence type="ECO:0000256" key="4">
    <source>
        <dbReference type="ARBA" id="ARBA00022642"/>
    </source>
</evidence>
<dbReference type="Pfam" id="PF01467">
    <property type="entry name" value="CTP_transf_like"/>
    <property type="match status" value="1"/>
</dbReference>
<evidence type="ECO:0000256" key="10">
    <source>
        <dbReference type="ARBA" id="ARBA00048721"/>
    </source>
</evidence>
<dbReference type="NCBIfam" id="TIGR00482">
    <property type="entry name" value="nicotinate (nicotinamide) nucleotide adenylyltransferase"/>
    <property type="match status" value="1"/>
</dbReference>
<keyword evidence="5 11" id="KW-0808">Transferase</keyword>
<keyword evidence="8 11" id="KW-0067">ATP-binding</keyword>
<dbReference type="EMBL" id="JABKKJ010000008">
    <property type="protein sequence ID" value="NPE25154.1"/>
    <property type="molecule type" value="Genomic_DNA"/>
</dbReference>
<gene>
    <name evidence="11" type="primary">nadD</name>
    <name evidence="13" type="ORF">HPS54_06425</name>
</gene>
<comment type="function">
    <text evidence="1 11">Catalyzes the reversible adenylation of nicotinate mononucleotide (NaMN) to nicotinic acid adenine dinucleotide (NaAD).</text>
</comment>
<evidence type="ECO:0000256" key="1">
    <source>
        <dbReference type="ARBA" id="ARBA00002324"/>
    </source>
</evidence>
<evidence type="ECO:0000256" key="3">
    <source>
        <dbReference type="ARBA" id="ARBA00009014"/>
    </source>
</evidence>
<organism evidence="13 14">
    <name type="scientific">Xylanibacter caecicola</name>
    <dbReference type="NCBI Taxonomy" id="2736294"/>
    <lineage>
        <taxon>Bacteria</taxon>
        <taxon>Pseudomonadati</taxon>
        <taxon>Bacteroidota</taxon>
        <taxon>Bacteroidia</taxon>
        <taxon>Bacteroidales</taxon>
        <taxon>Prevotellaceae</taxon>
        <taxon>Xylanibacter</taxon>
    </lineage>
</organism>
<evidence type="ECO:0000256" key="2">
    <source>
        <dbReference type="ARBA" id="ARBA00005019"/>
    </source>
</evidence>
<keyword evidence="9 11" id="KW-0520">NAD</keyword>
<dbReference type="CDD" id="cd02165">
    <property type="entry name" value="NMNAT"/>
    <property type="match status" value="1"/>
</dbReference>
<name>A0ABX2B0X5_9BACT</name>
<comment type="pathway">
    <text evidence="2 11">Cofactor biosynthesis; NAD(+) biosynthesis; deamido-NAD(+) from nicotinate D-ribonucleotide: step 1/1.</text>
</comment>
<evidence type="ECO:0000256" key="8">
    <source>
        <dbReference type="ARBA" id="ARBA00022840"/>
    </source>
</evidence>
<keyword evidence="14" id="KW-1185">Reference proteome</keyword>
<keyword evidence="7 11" id="KW-0547">Nucleotide-binding</keyword>
<dbReference type="PANTHER" id="PTHR39321:SF3">
    <property type="entry name" value="PHOSPHOPANTETHEINE ADENYLYLTRANSFERASE"/>
    <property type="match status" value="1"/>
</dbReference>
<keyword evidence="4 11" id="KW-0662">Pyridine nucleotide biosynthesis</keyword>